<dbReference type="Pfam" id="PF20463">
    <property type="entry name" value="PDH_C"/>
    <property type="match status" value="1"/>
</dbReference>
<dbReference type="SUPFAM" id="SSF51735">
    <property type="entry name" value="NAD(P)-binding Rossmann-fold domains"/>
    <property type="match status" value="1"/>
</dbReference>
<dbReference type="AlphaFoldDB" id="A0A382MMK6"/>
<gene>
    <name evidence="3" type="ORF">METZ01_LOCUS302903</name>
</gene>
<organism evidence="3">
    <name type="scientific">marine metagenome</name>
    <dbReference type="NCBI Taxonomy" id="408172"/>
    <lineage>
        <taxon>unclassified sequences</taxon>
        <taxon>metagenomes</taxon>
        <taxon>ecological metagenomes</taxon>
    </lineage>
</organism>
<dbReference type="Pfam" id="PF02153">
    <property type="entry name" value="PDH_N"/>
    <property type="match status" value="1"/>
</dbReference>
<evidence type="ECO:0000313" key="3">
    <source>
        <dbReference type="EMBL" id="SVC50049.1"/>
    </source>
</evidence>
<dbReference type="InterPro" id="IPR008927">
    <property type="entry name" value="6-PGluconate_DH-like_C_sf"/>
</dbReference>
<feature type="non-terminal residue" evidence="3">
    <location>
        <position position="238"/>
    </location>
</feature>
<dbReference type="InterPro" id="IPR046825">
    <property type="entry name" value="PDH_C"/>
</dbReference>
<dbReference type="SUPFAM" id="SSF48179">
    <property type="entry name" value="6-phosphogluconate dehydrogenase C-terminal domain-like"/>
    <property type="match status" value="1"/>
</dbReference>
<keyword evidence="1" id="KW-0560">Oxidoreductase</keyword>
<reference evidence="3" key="1">
    <citation type="submission" date="2018-05" db="EMBL/GenBank/DDBJ databases">
        <authorList>
            <person name="Lanie J.A."/>
            <person name="Ng W.-L."/>
            <person name="Kazmierczak K.M."/>
            <person name="Andrzejewski T.M."/>
            <person name="Davidsen T.M."/>
            <person name="Wayne K.J."/>
            <person name="Tettelin H."/>
            <person name="Glass J.I."/>
            <person name="Rusch D."/>
            <person name="Podicherti R."/>
            <person name="Tsui H.-C.T."/>
            <person name="Winkler M.E."/>
        </authorList>
    </citation>
    <scope>NUCLEOTIDE SEQUENCE</scope>
</reference>
<evidence type="ECO:0000256" key="1">
    <source>
        <dbReference type="ARBA" id="ARBA00023002"/>
    </source>
</evidence>
<name>A0A382MMK6_9ZZZZ</name>
<dbReference type="GO" id="GO:0008977">
    <property type="term" value="F:prephenate dehydrogenase (NAD+) activity"/>
    <property type="evidence" value="ECO:0007669"/>
    <property type="project" value="InterPro"/>
</dbReference>
<dbReference type="FunFam" id="3.40.50.720:FF:000208">
    <property type="entry name" value="Prephenate dehydrogenase"/>
    <property type="match status" value="1"/>
</dbReference>
<dbReference type="Gene3D" id="1.10.3660.10">
    <property type="entry name" value="6-phosphogluconate dehydrogenase C-terminal like domain"/>
    <property type="match status" value="1"/>
</dbReference>
<proteinExistence type="predicted"/>
<dbReference type="InterPro" id="IPR036291">
    <property type="entry name" value="NAD(P)-bd_dom_sf"/>
</dbReference>
<dbReference type="EMBL" id="UINC01094643">
    <property type="protein sequence ID" value="SVC50049.1"/>
    <property type="molecule type" value="Genomic_DNA"/>
</dbReference>
<dbReference type="InterPro" id="IPR003099">
    <property type="entry name" value="Prephen_DH"/>
</dbReference>
<dbReference type="Gene3D" id="3.40.50.720">
    <property type="entry name" value="NAD(P)-binding Rossmann-like Domain"/>
    <property type="match status" value="1"/>
</dbReference>
<dbReference type="PROSITE" id="PS51176">
    <property type="entry name" value="PDH_ADH"/>
    <property type="match status" value="1"/>
</dbReference>
<dbReference type="GO" id="GO:0004665">
    <property type="term" value="F:prephenate dehydrogenase (NADP+) activity"/>
    <property type="evidence" value="ECO:0007669"/>
    <property type="project" value="InterPro"/>
</dbReference>
<evidence type="ECO:0000259" key="2">
    <source>
        <dbReference type="PROSITE" id="PS51176"/>
    </source>
</evidence>
<protein>
    <recommendedName>
        <fullName evidence="2">Prephenate/arogenate dehydrogenase domain-containing protein</fullName>
    </recommendedName>
</protein>
<accession>A0A382MMK6</accession>
<dbReference type="InterPro" id="IPR046826">
    <property type="entry name" value="PDH_N"/>
</dbReference>
<dbReference type="GO" id="GO:0070403">
    <property type="term" value="F:NAD+ binding"/>
    <property type="evidence" value="ECO:0007669"/>
    <property type="project" value="InterPro"/>
</dbReference>
<dbReference type="PANTHER" id="PTHR21363">
    <property type="entry name" value="PREPHENATE DEHYDROGENASE"/>
    <property type="match status" value="1"/>
</dbReference>
<dbReference type="PANTHER" id="PTHR21363:SF0">
    <property type="entry name" value="PREPHENATE DEHYDROGENASE [NADP(+)]"/>
    <property type="match status" value="1"/>
</dbReference>
<feature type="domain" description="Prephenate/arogenate dehydrogenase" evidence="2">
    <location>
        <begin position="9"/>
        <end position="238"/>
    </location>
</feature>
<dbReference type="GO" id="GO:0006571">
    <property type="term" value="P:tyrosine biosynthetic process"/>
    <property type="evidence" value="ECO:0007669"/>
    <property type="project" value="InterPro"/>
</dbReference>
<dbReference type="InterPro" id="IPR050812">
    <property type="entry name" value="Preph/Arog_dehydrog"/>
</dbReference>
<sequence>MNKKSFRFKNVALIGAGLIGGSLGRVIKREQLADRVTAYSRRPETRQRIRELGFVDNVADDIVTTVADADLVVVSVPVGASGSIAKAIGPHLKSGAIVTDTGSVKQAVIAAMGPHLPKQVHFVPGHPIAGTENTGPDSGFDTLFQGRWCVLTPPDGTDPRAVSTVASMWERAGSKVDLMSATHHDMVLAITSHIPHLLAFNIVGTVAELEEQLKLEVIKYSAGGFRDFTRIAASDPEM</sequence>